<dbReference type="EMBL" id="JAUHHV010000007">
    <property type="protein sequence ID" value="KAK1419276.1"/>
    <property type="molecule type" value="Genomic_DNA"/>
</dbReference>
<sequence>MKNHQSRPTGSLAIPEANVAHNNYSGRKWEHGRGRGRGRGRGHFDKKHFNGRKHSFKLNTTKLSLRTKLVHLRIMALNVSDVEVRTTGRKHVAHPHIYANYTKHLSKKMRKKRTMWTHLIMLTLS</sequence>
<accession>A0AAD8KDU1</accession>
<protein>
    <submittedName>
        <fullName evidence="2">Uncharacterized protein</fullName>
    </submittedName>
</protein>
<evidence type="ECO:0000313" key="2">
    <source>
        <dbReference type="EMBL" id="KAK1419276.1"/>
    </source>
</evidence>
<gene>
    <name evidence="2" type="ORF">QVD17_28440</name>
</gene>
<evidence type="ECO:0000256" key="1">
    <source>
        <dbReference type="SAM" id="MobiDB-lite"/>
    </source>
</evidence>
<reference evidence="2" key="1">
    <citation type="journal article" date="2023" name="bioRxiv">
        <title>Improved chromosome-level genome assembly for marigold (Tagetes erecta).</title>
        <authorList>
            <person name="Jiang F."/>
            <person name="Yuan L."/>
            <person name="Wang S."/>
            <person name="Wang H."/>
            <person name="Xu D."/>
            <person name="Wang A."/>
            <person name="Fan W."/>
        </authorList>
    </citation>
    <scope>NUCLEOTIDE SEQUENCE</scope>
    <source>
        <strain evidence="2">WSJ</strain>
        <tissue evidence="2">Leaf</tissue>
    </source>
</reference>
<dbReference type="Proteomes" id="UP001229421">
    <property type="component" value="Unassembled WGS sequence"/>
</dbReference>
<dbReference type="AlphaFoldDB" id="A0AAD8KDU1"/>
<comment type="caution">
    <text evidence="2">The sequence shown here is derived from an EMBL/GenBank/DDBJ whole genome shotgun (WGS) entry which is preliminary data.</text>
</comment>
<name>A0AAD8KDU1_TARER</name>
<feature type="region of interest" description="Disordered" evidence="1">
    <location>
        <begin position="26"/>
        <end position="49"/>
    </location>
</feature>
<proteinExistence type="predicted"/>
<feature type="compositionally biased region" description="Basic residues" evidence="1">
    <location>
        <begin position="34"/>
        <end position="49"/>
    </location>
</feature>
<evidence type="ECO:0000313" key="3">
    <source>
        <dbReference type="Proteomes" id="UP001229421"/>
    </source>
</evidence>
<organism evidence="2 3">
    <name type="scientific">Tagetes erecta</name>
    <name type="common">African marigold</name>
    <dbReference type="NCBI Taxonomy" id="13708"/>
    <lineage>
        <taxon>Eukaryota</taxon>
        <taxon>Viridiplantae</taxon>
        <taxon>Streptophyta</taxon>
        <taxon>Embryophyta</taxon>
        <taxon>Tracheophyta</taxon>
        <taxon>Spermatophyta</taxon>
        <taxon>Magnoliopsida</taxon>
        <taxon>eudicotyledons</taxon>
        <taxon>Gunneridae</taxon>
        <taxon>Pentapetalae</taxon>
        <taxon>asterids</taxon>
        <taxon>campanulids</taxon>
        <taxon>Asterales</taxon>
        <taxon>Asteraceae</taxon>
        <taxon>Asteroideae</taxon>
        <taxon>Heliantheae alliance</taxon>
        <taxon>Tageteae</taxon>
        <taxon>Tagetes</taxon>
    </lineage>
</organism>
<keyword evidence="3" id="KW-1185">Reference proteome</keyword>